<proteinExistence type="predicted"/>
<accession>A0A1H3Q067</accession>
<dbReference type="Proteomes" id="UP000198625">
    <property type="component" value="Unassembled WGS sequence"/>
</dbReference>
<dbReference type="InterPro" id="IPR021377">
    <property type="entry name" value="DUF3006"/>
</dbReference>
<sequence length="70" mass="8328">MKGIIDRFEENFAVVELEDNTMQNIPKELLPREAEEGTVIIIDGERIYIDKDETLERKKRIDELFDELFN</sequence>
<dbReference type="EMBL" id="FNQE01000017">
    <property type="protein sequence ID" value="SDZ06089.1"/>
    <property type="molecule type" value="Genomic_DNA"/>
</dbReference>
<evidence type="ECO:0000313" key="1">
    <source>
        <dbReference type="EMBL" id="SDZ06089.1"/>
    </source>
</evidence>
<evidence type="ECO:0008006" key="3">
    <source>
        <dbReference type="Google" id="ProtNLM"/>
    </source>
</evidence>
<dbReference type="RefSeq" id="WP_091729857.1">
    <property type="nucleotide sequence ID" value="NZ_FNQE01000017.1"/>
</dbReference>
<dbReference type="Gene3D" id="6.20.120.50">
    <property type="match status" value="1"/>
</dbReference>
<dbReference type="AlphaFoldDB" id="A0A1H3Q067"/>
<reference evidence="1 2" key="1">
    <citation type="submission" date="2016-10" db="EMBL/GenBank/DDBJ databases">
        <authorList>
            <person name="de Groot N.N."/>
        </authorList>
    </citation>
    <scope>NUCLEOTIDE SEQUENCE [LARGE SCALE GENOMIC DNA]</scope>
    <source>
        <strain evidence="1 2">DSM 21650</strain>
    </source>
</reference>
<protein>
    <recommendedName>
        <fullName evidence="3">DUF3006 domain-containing protein</fullName>
    </recommendedName>
</protein>
<organism evidence="1 2">
    <name type="scientific">Proteiniborus ethanoligenes</name>
    <dbReference type="NCBI Taxonomy" id="415015"/>
    <lineage>
        <taxon>Bacteria</taxon>
        <taxon>Bacillati</taxon>
        <taxon>Bacillota</taxon>
        <taxon>Clostridia</taxon>
        <taxon>Eubacteriales</taxon>
        <taxon>Proteiniborus</taxon>
    </lineage>
</organism>
<dbReference type="OrthoDB" id="164847at2"/>
<gene>
    <name evidence="1" type="ORF">SAMN05660462_01698</name>
</gene>
<keyword evidence="2" id="KW-1185">Reference proteome</keyword>
<evidence type="ECO:0000313" key="2">
    <source>
        <dbReference type="Proteomes" id="UP000198625"/>
    </source>
</evidence>
<dbReference type="Pfam" id="PF11213">
    <property type="entry name" value="DUF3006"/>
    <property type="match status" value="1"/>
</dbReference>
<name>A0A1H3Q067_9FIRM</name>
<dbReference type="STRING" id="415015.SAMN05660462_01698"/>